<gene>
    <name evidence="1" type="ORF">ES332_D04G087400v1</name>
</gene>
<dbReference type="EMBL" id="CM017626">
    <property type="protein sequence ID" value="TYH76458.1"/>
    <property type="molecule type" value="Genomic_DNA"/>
</dbReference>
<organism evidence="1 2">
    <name type="scientific">Gossypium tomentosum</name>
    <name type="common">Hawaiian cotton</name>
    <name type="synonym">Gossypium sandvicense</name>
    <dbReference type="NCBI Taxonomy" id="34277"/>
    <lineage>
        <taxon>Eukaryota</taxon>
        <taxon>Viridiplantae</taxon>
        <taxon>Streptophyta</taxon>
        <taxon>Embryophyta</taxon>
        <taxon>Tracheophyta</taxon>
        <taxon>Spermatophyta</taxon>
        <taxon>Magnoliopsida</taxon>
        <taxon>eudicotyledons</taxon>
        <taxon>Gunneridae</taxon>
        <taxon>Pentapetalae</taxon>
        <taxon>rosids</taxon>
        <taxon>malvids</taxon>
        <taxon>Malvales</taxon>
        <taxon>Malvaceae</taxon>
        <taxon>Malvoideae</taxon>
        <taxon>Gossypium</taxon>
    </lineage>
</organism>
<protein>
    <submittedName>
        <fullName evidence="1">Uncharacterized protein</fullName>
    </submittedName>
</protein>
<evidence type="ECO:0000313" key="1">
    <source>
        <dbReference type="EMBL" id="TYH76458.1"/>
    </source>
</evidence>
<dbReference type="AlphaFoldDB" id="A0A5D2LBH8"/>
<name>A0A5D2LBH8_GOSTO</name>
<reference evidence="1 2" key="1">
    <citation type="submission" date="2019-07" db="EMBL/GenBank/DDBJ databases">
        <title>WGS assembly of Gossypium tomentosum.</title>
        <authorList>
            <person name="Chen Z.J."/>
            <person name="Sreedasyam A."/>
            <person name="Ando A."/>
            <person name="Song Q."/>
            <person name="De L."/>
            <person name="Hulse-Kemp A."/>
            <person name="Ding M."/>
            <person name="Ye W."/>
            <person name="Kirkbride R."/>
            <person name="Jenkins J."/>
            <person name="Plott C."/>
            <person name="Lovell J."/>
            <person name="Lin Y.-M."/>
            <person name="Vaughn R."/>
            <person name="Liu B."/>
            <person name="Li W."/>
            <person name="Simpson S."/>
            <person name="Scheffler B."/>
            <person name="Saski C."/>
            <person name="Grover C."/>
            <person name="Hu G."/>
            <person name="Conover J."/>
            <person name="Carlson J."/>
            <person name="Shu S."/>
            <person name="Boston L."/>
            <person name="Williams M."/>
            <person name="Peterson D."/>
            <person name="Mcgee K."/>
            <person name="Jones D."/>
            <person name="Wendel J."/>
            <person name="Stelly D."/>
            <person name="Grimwood J."/>
            <person name="Schmutz J."/>
        </authorList>
    </citation>
    <scope>NUCLEOTIDE SEQUENCE [LARGE SCALE GENOMIC DNA]</scope>
    <source>
        <strain evidence="1">7179.01</strain>
    </source>
</reference>
<keyword evidence="2" id="KW-1185">Reference proteome</keyword>
<sequence length="112" mass="12332">MAELVSLKQLSFPNQLYLPETYALNIFTSNLKLEIRQCLQLFKPKSLVEGDLVARQVETILSNSSRKLAPVGIRGQPRPPSLFPTVKTNLAPMSTSIPRSSFVGTSGQKSTN</sequence>
<proteinExistence type="predicted"/>
<accession>A0A5D2LBH8</accession>
<evidence type="ECO:0000313" key="2">
    <source>
        <dbReference type="Proteomes" id="UP000322667"/>
    </source>
</evidence>
<dbReference type="Proteomes" id="UP000322667">
    <property type="component" value="Chromosome D04"/>
</dbReference>